<dbReference type="InterPro" id="IPR005747">
    <property type="entry name" value="MutS2"/>
</dbReference>
<keyword evidence="6 8" id="KW-0694">RNA-binding</keyword>
<name>A0ABV1DYB9_9FIRM</name>
<dbReference type="InterPro" id="IPR045076">
    <property type="entry name" value="MutS"/>
</dbReference>
<dbReference type="PIRSF" id="PIRSF005814">
    <property type="entry name" value="MutS_YshD"/>
    <property type="match status" value="1"/>
</dbReference>
<keyword evidence="7 8" id="KW-0238">DNA-binding</keyword>
<comment type="subunit">
    <text evidence="8">Homodimer. Binds to stalled ribosomes, contacting rRNA.</text>
</comment>
<dbReference type="SUPFAM" id="SSF52540">
    <property type="entry name" value="P-loop containing nucleoside triphosphate hydrolases"/>
    <property type="match status" value="1"/>
</dbReference>
<dbReference type="InterPro" id="IPR002625">
    <property type="entry name" value="Smr_dom"/>
</dbReference>
<gene>
    <name evidence="8" type="primary">mutS2</name>
    <name evidence="8" type="synonym">rqcU</name>
    <name evidence="11" type="ORF">WMO26_04315</name>
</gene>
<evidence type="ECO:0000256" key="8">
    <source>
        <dbReference type="HAMAP-Rule" id="MF_00092"/>
    </source>
</evidence>
<dbReference type="Pfam" id="PF00488">
    <property type="entry name" value="MutS_V"/>
    <property type="match status" value="1"/>
</dbReference>
<evidence type="ECO:0000256" key="5">
    <source>
        <dbReference type="ARBA" id="ARBA00022840"/>
    </source>
</evidence>
<keyword evidence="12" id="KW-1185">Reference proteome</keyword>
<dbReference type="InterPro" id="IPR036187">
    <property type="entry name" value="DNA_mismatch_repair_MutS_sf"/>
</dbReference>
<dbReference type="SMART" id="SM00463">
    <property type="entry name" value="SMR"/>
    <property type="match status" value="1"/>
</dbReference>
<dbReference type="EC" id="3.6.4.-" evidence="8"/>
<dbReference type="PROSITE" id="PS00486">
    <property type="entry name" value="DNA_MISMATCH_REPAIR_2"/>
    <property type="match status" value="1"/>
</dbReference>
<keyword evidence="2 8" id="KW-0699">rRNA-binding</keyword>
<sequence>MSDKTLSHHQRALELPKVLAMLAKEAPCEDCARLALELTPSSDLHEVEHLLAQTQDAHMLIGRFGSPSFGGLKNMANAMARANAGGALSMRELLDIAENLRVMRSLTDWRAHCEGVQTCLDDLFGAIFPNKYLESRIHACILSEEEMADAASPALHDIRRKMRAASSKVREQLDKLVRSPAYQRYLQDPIVTIRSDRFVVPVKAEHRADVPGLVHDTSSSGATVFVEPIGAVQANNELKVLKAKEAAEIERILFELSAEVGSFSESLNRSYALAVELGLIFSKARLAYTMKASVPAVNEAGKINLKKARHPLIDPKQVVATDILLGYQFDTLVITGPNTGGKTVALKTVGLLTLMTMCGLMIPVSDGSAVSLFDHVLADIGDEQSIEQSLSTFSAHMTNIISILGEADDRSLVLLDELGAGTDPIEGAALAMAILENLRAKGARLCATTHYAELKAYALQTPGVENGCCEFDVKTLRPTYRLLIGIPGRSNAFAISERLGMPAPVVERARHLVSAESTRFEDVVDKLEQSRQSMEERRQEAEAMRLAAERAAKEANDRLARMERDRDRELEAARVRARDIVEQAKRQAHQLMDELDALRKQKDAAEFSLKAAQAKAELKAKLRRLDDLADPIKEQTDEDYVLPRPLKVGDTVLITSLGTVGTVISLPDSKGNVEVQAGIIKTRVPLTSVRLTAAKKAKPARSAIRNVASRATARAETSVDLRGKAADEALMDLDQFIDQSLLNGIEEITIIHGKGTGVLRTAVQKHLRTHPSILTFRSGVYGEGEQGVTIAQLK</sequence>
<feature type="coiled-coil region" evidence="9">
    <location>
        <begin position="517"/>
        <end position="615"/>
    </location>
</feature>
<evidence type="ECO:0000313" key="11">
    <source>
        <dbReference type="EMBL" id="MEQ2440047.1"/>
    </source>
</evidence>
<dbReference type="Pfam" id="PF20297">
    <property type="entry name" value="MSSS"/>
    <property type="match status" value="1"/>
</dbReference>
<dbReference type="InterPro" id="IPR007696">
    <property type="entry name" value="DNA_mismatch_repair_MutS_core"/>
</dbReference>
<evidence type="ECO:0000313" key="12">
    <source>
        <dbReference type="Proteomes" id="UP001489509"/>
    </source>
</evidence>
<accession>A0ABV1DYB9</accession>
<protein>
    <recommendedName>
        <fullName evidence="8">Endonuclease MutS2</fullName>
        <ecNumber evidence="8">3.1.-.-</ecNumber>
    </recommendedName>
    <alternativeName>
        <fullName evidence="8">Ribosome-associated protein quality control-upstream factor</fullName>
        <shortName evidence="8">RQC-upstream factor</shortName>
        <shortName evidence="8">RqcU</shortName>
        <ecNumber evidence="8">3.6.4.-</ecNumber>
    </alternativeName>
</protein>
<feature type="binding site" evidence="8">
    <location>
        <begin position="336"/>
        <end position="343"/>
    </location>
    <ligand>
        <name>ATP</name>
        <dbReference type="ChEBI" id="CHEBI:30616"/>
    </ligand>
</feature>
<dbReference type="SMART" id="SM00533">
    <property type="entry name" value="MUTSd"/>
    <property type="match status" value="1"/>
</dbReference>
<comment type="caution">
    <text evidence="11">The sequence shown here is derived from an EMBL/GenBank/DDBJ whole genome shotgun (WGS) entry which is preliminary data.</text>
</comment>
<dbReference type="Proteomes" id="UP001489509">
    <property type="component" value="Unassembled WGS sequence"/>
</dbReference>
<evidence type="ECO:0000256" key="6">
    <source>
        <dbReference type="ARBA" id="ARBA00022884"/>
    </source>
</evidence>
<dbReference type="RefSeq" id="WP_349218396.1">
    <property type="nucleotide sequence ID" value="NZ_JBBMFD010000004.1"/>
</dbReference>
<dbReference type="Pfam" id="PF01713">
    <property type="entry name" value="Smr"/>
    <property type="match status" value="1"/>
</dbReference>
<dbReference type="InterPro" id="IPR027417">
    <property type="entry name" value="P-loop_NTPase"/>
</dbReference>
<dbReference type="HAMAP" id="MF_00092">
    <property type="entry name" value="MutS2"/>
    <property type="match status" value="1"/>
</dbReference>
<comment type="similarity">
    <text evidence="8">Belongs to the DNA mismatch repair MutS family. MutS2 subfamily.</text>
</comment>
<dbReference type="InterPro" id="IPR046893">
    <property type="entry name" value="MSSS"/>
</dbReference>
<evidence type="ECO:0000256" key="7">
    <source>
        <dbReference type="ARBA" id="ARBA00023125"/>
    </source>
</evidence>
<dbReference type="CDD" id="cd06503">
    <property type="entry name" value="ATP-synt_Fo_b"/>
    <property type="match status" value="1"/>
</dbReference>
<evidence type="ECO:0000259" key="10">
    <source>
        <dbReference type="PROSITE" id="PS50828"/>
    </source>
</evidence>
<dbReference type="CDD" id="cd03280">
    <property type="entry name" value="ABC_MutS2"/>
    <property type="match status" value="1"/>
</dbReference>
<keyword evidence="4 8" id="KW-0378">Hydrolase</keyword>
<dbReference type="GO" id="GO:0004519">
    <property type="term" value="F:endonuclease activity"/>
    <property type="evidence" value="ECO:0007669"/>
    <property type="project" value="UniProtKB-KW"/>
</dbReference>
<dbReference type="SMART" id="SM00534">
    <property type="entry name" value="MUTSac"/>
    <property type="match status" value="1"/>
</dbReference>
<comment type="function">
    <text evidence="8">Endonuclease that is involved in the suppression of homologous recombination and thus may have a key role in the control of bacterial genetic diversity.</text>
</comment>
<dbReference type="EMBL" id="JBBMFD010000004">
    <property type="protein sequence ID" value="MEQ2440047.1"/>
    <property type="molecule type" value="Genomic_DNA"/>
</dbReference>
<keyword evidence="9" id="KW-0175">Coiled coil</keyword>
<dbReference type="Gene3D" id="3.40.50.300">
    <property type="entry name" value="P-loop containing nucleotide triphosphate hydrolases"/>
    <property type="match status" value="1"/>
</dbReference>
<evidence type="ECO:0000256" key="9">
    <source>
        <dbReference type="SAM" id="Coils"/>
    </source>
</evidence>
<dbReference type="PROSITE" id="PS50828">
    <property type="entry name" value="SMR"/>
    <property type="match status" value="1"/>
</dbReference>
<evidence type="ECO:0000256" key="1">
    <source>
        <dbReference type="ARBA" id="ARBA00022722"/>
    </source>
</evidence>
<dbReference type="InterPro" id="IPR000432">
    <property type="entry name" value="DNA_mismatch_repair_MutS_C"/>
</dbReference>
<dbReference type="InterPro" id="IPR036063">
    <property type="entry name" value="Smr_dom_sf"/>
</dbReference>
<dbReference type="SUPFAM" id="SSF48334">
    <property type="entry name" value="DNA repair protein MutS, domain III"/>
    <property type="match status" value="1"/>
</dbReference>
<dbReference type="EC" id="3.1.-.-" evidence="8"/>
<keyword evidence="5 8" id="KW-0067">ATP-binding</keyword>
<dbReference type="NCBIfam" id="TIGR01069">
    <property type="entry name" value="mutS2"/>
    <property type="match status" value="1"/>
</dbReference>
<reference evidence="11 12" key="1">
    <citation type="submission" date="2024-03" db="EMBL/GenBank/DDBJ databases">
        <title>Human intestinal bacterial collection.</title>
        <authorList>
            <person name="Pauvert C."/>
            <person name="Hitch T.C.A."/>
            <person name="Clavel T."/>
        </authorList>
    </citation>
    <scope>NUCLEOTIDE SEQUENCE [LARGE SCALE GENOMIC DNA]</scope>
    <source>
        <strain evidence="11 12">CLA-JM-H44</strain>
    </source>
</reference>
<organism evidence="11 12">
    <name type="scientific">Solibaculum intestinale</name>
    <dbReference type="NCBI Taxonomy" id="3133165"/>
    <lineage>
        <taxon>Bacteria</taxon>
        <taxon>Bacillati</taxon>
        <taxon>Bacillota</taxon>
        <taxon>Clostridia</taxon>
        <taxon>Eubacteriales</taxon>
        <taxon>Oscillospiraceae</taxon>
        <taxon>Solibaculum</taxon>
    </lineage>
</organism>
<comment type="function">
    <text evidence="8">Acts as a ribosome collision sensor, splitting the ribosome into its 2 subunits. Detects stalled/collided 70S ribosomes which it binds and splits by an ATP-hydrolysis driven conformational change. Acts upstream of the ribosome quality control system (RQC), a ribosome-associated complex that mediates the extraction of incompletely synthesized nascent chains from stalled ribosomes and their subsequent degradation. Probably generates substrates for RQC.</text>
</comment>
<proteinExistence type="inferred from homology"/>
<evidence type="ECO:0000256" key="3">
    <source>
        <dbReference type="ARBA" id="ARBA00022741"/>
    </source>
</evidence>
<keyword evidence="3 8" id="KW-0547">Nucleotide-binding</keyword>
<evidence type="ECO:0000256" key="4">
    <source>
        <dbReference type="ARBA" id="ARBA00022801"/>
    </source>
</evidence>
<evidence type="ECO:0000256" key="2">
    <source>
        <dbReference type="ARBA" id="ARBA00022730"/>
    </source>
</evidence>
<dbReference type="Gene3D" id="3.30.1370.110">
    <property type="match status" value="1"/>
</dbReference>
<feature type="domain" description="Smr" evidence="10">
    <location>
        <begin position="719"/>
        <end position="794"/>
    </location>
</feature>
<dbReference type="SUPFAM" id="SSF160443">
    <property type="entry name" value="SMR domain-like"/>
    <property type="match status" value="1"/>
</dbReference>
<keyword evidence="1 8" id="KW-0540">Nuclease</keyword>
<dbReference type="PANTHER" id="PTHR48466:SF2">
    <property type="entry name" value="OS10G0509000 PROTEIN"/>
    <property type="match status" value="1"/>
</dbReference>
<dbReference type="PANTHER" id="PTHR48466">
    <property type="entry name" value="OS10G0509000 PROTEIN-RELATED"/>
    <property type="match status" value="1"/>
</dbReference>
<keyword evidence="8 11" id="KW-0255">Endonuclease</keyword>